<evidence type="ECO:0000256" key="3">
    <source>
        <dbReference type="ARBA" id="ARBA00022982"/>
    </source>
</evidence>
<feature type="region of interest" description="Disordered" evidence="6">
    <location>
        <begin position="70"/>
        <end position="104"/>
    </location>
</feature>
<keyword evidence="2" id="KW-0813">Transport</keyword>
<dbReference type="Pfam" id="PF00502">
    <property type="entry name" value="Phycobilisome"/>
    <property type="match status" value="1"/>
</dbReference>
<dbReference type="InterPro" id="IPR038719">
    <property type="entry name" value="Phycobilisome_asu/bsu_sf"/>
</dbReference>
<evidence type="ECO:0000256" key="6">
    <source>
        <dbReference type="SAM" id="MobiDB-lite"/>
    </source>
</evidence>
<comment type="similarity">
    <text evidence="1">Belongs to the phycobiliprotein family.</text>
</comment>
<organism evidence="7 8">
    <name type="scientific">Cyanidioschyzon merolae (strain NIES-3377 / 10D)</name>
    <name type="common">Unicellular red alga</name>
    <dbReference type="NCBI Taxonomy" id="280699"/>
    <lineage>
        <taxon>Eukaryota</taxon>
        <taxon>Rhodophyta</taxon>
        <taxon>Bangiophyceae</taxon>
        <taxon>Cyanidiales</taxon>
        <taxon>Cyanidiaceae</taxon>
        <taxon>Cyanidioschyzon</taxon>
    </lineage>
</organism>
<dbReference type="GeneID" id="16994985"/>
<name>M1V926_CYAM1</name>
<dbReference type="EMBL" id="AP006495">
    <property type="protein sequence ID" value="BAM81149.1"/>
    <property type="molecule type" value="Genomic_DNA"/>
</dbReference>
<evidence type="ECO:0000313" key="7">
    <source>
        <dbReference type="EMBL" id="BAM81149.1"/>
    </source>
</evidence>
<reference evidence="7 8" key="1">
    <citation type="journal article" date="2004" name="Nature">
        <title>Genome sequence of the ultrasmall unicellular red alga Cyanidioschyzon merolae 10D.</title>
        <authorList>
            <person name="Matsuzaki M."/>
            <person name="Misumi O."/>
            <person name="Shin-i T."/>
            <person name="Maruyama S."/>
            <person name="Takahara M."/>
            <person name="Miyagishima S."/>
            <person name="Mori T."/>
            <person name="Nishida K."/>
            <person name="Yagisawa F."/>
            <person name="Nishida K."/>
            <person name="Yoshida Y."/>
            <person name="Nishimura Y."/>
            <person name="Nakao S."/>
            <person name="Kobayashi T."/>
            <person name="Momoyama Y."/>
            <person name="Higashiyama T."/>
            <person name="Minoda A."/>
            <person name="Sano M."/>
            <person name="Nomoto H."/>
            <person name="Oishi K."/>
            <person name="Hayashi H."/>
            <person name="Ohta F."/>
            <person name="Nishizaka S."/>
            <person name="Haga S."/>
            <person name="Miura S."/>
            <person name="Morishita T."/>
            <person name="Kabeya Y."/>
            <person name="Terasawa K."/>
            <person name="Suzuki Y."/>
            <person name="Ishii Y."/>
            <person name="Asakawa S."/>
            <person name="Takano H."/>
            <person name="Ohta N."/>
            <person name="Kuroiwa H."/>
            <person name="Tanaka K."/>
            <person name="Shimizu N."/>
            <person name="Sugano S."/>
            <person name="Sato N."/>
            <person name="Nozaki H."/>
            <person name="Ogasawara N."/>
            <person name="Kohara Y."/>
            <person name="Kuroiwa T."/>
        </authorList>
    </citation>
    <scope>NUCLEOTIDE SEQUENCE [LARGE SCALE GENOMIC DNA]</scope>
    <source>
        <strain evidence="7 8">10D</strain>
    </source>
</reference>
<dbReference type="SUPFAM" id="SSF46458">
    <property type="entry name" value="Globin-like"/>
    <property type="match status" value="1"/>
</dbReference>
<dbReference type="Gene3D" id="1.10.490.20">
    <property type="entry name" value="Phycocyanins"/>
    <property type="match status" value="1"/>
</dbReference>
<dbReference type="AlphaFoldDB" id="M1V926"/>
<keyword evidence="5" id="KW-0089">Bile pigment</keyword>
<evidence type="ECO:0000313" key="8">
    <source>
        <dbReference type="Proteomes" id="UP000007014"/>
    </source>
</evidence>
<dbReference type="InterPro" id="IPR012128">
    <property type="entry name" value="Phycobilisome_asu/bsu"/>
</dbReference>
<keyword evidence="4" id="KW-0157">Chromophore</keyword>
<dbReference type="GO" id="GO:0030089">
    <property type="term" value="C:phycobilisome"/>
    <property type="evidence" value="ECO:0007669"/>
    <property type="project" value="InterPro"/>
</dbReference>
<proteinExistence type="inferred from homology"/>
<evidence type="ECO:0000256" key="2">
    <source>
        <dbReference type="ARBA" id="ARBA00022448"/>
    </source>
</evidence>
<accession>M1V926</accession>
<keyword evidence="3" id="KW-0249">Electron transport</keyword>
<dbReference type="HOGENOM" id="CLU_941237_0_0_1"/>
<sequence>MAFTNIFLHYSPKHRKASSVALVRKASTGFVWSSRWLSSHGRSLRRVSPCSLANAKRACRALQITSTLTPPFPVGAGPRDGAGAASQNNGAPAPTSVPKTDHMSRRAQALRAFLRSHKSLLRCGDGFHTEAANTCRKNDTALMFVPIEEIESYRGRRSFQGADVAAVITTNAEAIIEAGIAAARVKKECYEGKNLATLSRTEAIEEQLANDMRDQLRIVSYAVLAQEENAPPVDFLHRRNVALLLELYHELGLDLSRVKDGWQAMARKIQELCPDPSWYEKRVKPAVEQLLGAFGN</sequence>
<keyword evidence="8" id="KW-1185">Reference proteome</keyword>
<dbReference type="Proteomes" id="UP000007014">
    <property type="component" value="Chromosome 13"/>
</dbReference>
<dbReference type="GO" id="GO:0015979">
    <property type="term" value="P:photosynthesis"/>
    <property type="evidence" value="ECO:0007669"/>
    <property type="project" value="InterPro"/>
</dbReference>
<protein>
    <submittedName>
        <fullName evidence="7">Uncharacterized protein</fullName>
    </submittedName>
</protein>
<dbReference type="Gramene" id="CMM332CT">
    <property type="protein sequence ID" value="CMM332CT"/>
    <property type="gene ID" value="CMM332C"/>
</dbReference>
<dbReference type="InterPro" id="IPR009050">
    <property type="entry name" value="Globin-like_sf"/>
</dbReference>
<evidence type="ECO:0000256" key="1">
    <source>
        <dbReference type="ARBA" id="ARBA00008182"/>
    </source>
</evidence>
<dbReference type="KEGG" id="cme:CYME_CMM332C"/>
<reference evidence="7 8" key="2">
    <citation type="journal article" date="2007" name="BMC Biol.">
        <title>A 100%-complete sequence reveals unusually simple genomic features in the hot-spring red alga Cyanidioschyzon merolae.</title>
        <authorList>
            <person name="Nozaki H."/>
            <person name="Takano H."/>
            <person name="Misumi O."/>
            <person name="Terasawa K."/>
            <person name="Matsuzaki M."/>
            <person name="Maruyama S."/>
            <person name="Nishida K."/>
            <person name="Yagisawa F."/>
            <person name="Yoshida Y."/>
            <person name="Fujiwara T."/>
            <person name="Takio S."/>
            <person name="Tamura K."/>
            <person name="Chung S.J."/>
            <person name="Nakamura S."/>
            <person name="Kuroiwa H."/>
            <person name="Tanaka K."/>
            <person name="Sato N."/>
            <person name="Kuroiwa T."/>
        </authorList>
    </citation>
    <scope>NUCLEOTIDE SEQUENCE [LARGE SCALE GENOMIC DNA]</scope>
    <source>
        <strain evidence="7 8">10D</strain>
    </source>
</reference>
<gene>
    <name evidence="7" type="ORF">CYME_CMM332C</name>
</gene>
<dbReference type="RefSeq" id="XP_005537185.1">
    <property type="nucleotide sequence ID" value="XM_005537128.1"/>
</dbReference>
<dbReference type="OrthoDB" id="10472264at2759"/>
<evidence type="ECO:0000256" key="5">
    <source>
        <dbReference type="ARBA" id="ARBA00023307"/>
    </source>
</evidence>
<evidence type="ECO:0000256" key="4">
    <source>
        <dbReference type="ARBA" id="ARBA00022991"/>
    </source>
</evidence>